<dbReference type="Gene3D" id="3.40.50.2300">
    <property type="match status" value="1"/>
</dbReference>
<evidence type="ECO:0000256" key="6">
    <source>
        <dbReference type="ARBA" id="ARBA00023125"/>
    </source>
</evidence>
<keyword evidence="7" id="KW-0804">Transcription</keyword>
<keyword evidence="5" id="KW-0805">Transcription regulation</keyword>
<name>A0ABT5WZY2_9ENTE</name>
<evidence type="ECO:0000256" key="5">
    <source>
        <dbReference type="ARBA" id="ARBA00023015"/>
    </source>
</evidence>
<comment type="subcellular location">
    <subcellularLocation>
        <location evidence="1">Cytoplasm</location>
    </subcellularLocation>
</comment>
<comment type="caution">
    <text evidence="11">The sequence shown here is derived from an EMBL/GenBank/DDBJ whole genome shotgun (WGS) entry which is preliminary data.</text>
</comment>
<evidence type="ECO:0000256" key="2">
    <source>
        <dbReference type="ARBA" id="ARBA00022490"/>
    </source>
</evidence>
<dbReference type="PANTHER" id="PTHR42713">
    <property type="entry name" value="HISTIDINE KINASE-RELATED"/>
    <property type="match status" value="1"/>
</dbReference>
<dbReference type="PANTHER" id="PTHR42713:SF3">
    <property type="entry name" value="TRANSCRIPTIONAL REGULATORY PROTEIN HPTR"/>
    <property type="match status" value="1"/>
</dbReference>
<dbReference type="PROSITE" id="PS50110">
    <property type="entry name" value="RESPONSE_REGULATORY"/>
    <property type="match status" value="1"/>
</dbReference>
<dbReference type="SUPFAM" id="SSF46689">
    <property type="entry name" value="Homeodomain-like"/>
    <property type="match status" value="1"/>
</dbReference>
<dbReference type="SMART" id="SM00448">
    <property type="entry name" value="REC"/>
    <property type="match status" value="1"/>
</dbReference>
<gene>
    <name evidence="11" type="ORF">OL233_02855</name>
</gene>
<keyword evidence="6" id="KW-0238">DNA-binding</keyword>
<keyword evidence="2" id="KW-0963">Cytoplasm</keyword>
<dbReference type="Proteomes" id="UP001147148">
    <property type="component" value="Unassembled WGS sequence"/>
</dbReference>
<dbReference type="InterPro" id="IPR009057">
    <property type="entry name" value="Homeodomain-like_sf"/>
</dbReference>
<evidence type="ECO:0000313" key="12">
    <source>
        <dbReference type="Proteomes" id="UP001147148"/>
    </source>
</evidence>
<dbReference type="InterPro" id="IPR020449">
    <property type="entry name" value="Tscrpt_reg_AraC-type_HTH"/>
</dbReference>
<evidence type="ECO:0000259" key="10">
    <source>
        <dbReference type="PROSITE" id="PS50110"/>
    </source>
</evidence>
<dbReference type="Gene3D" id="1.10.10.60">
    <property type="entry name" value="Homeodomain-like"/>
    <property type="match status" value="2"/>
</dbReference>
<accession>A0ABT5WZY2</accession>
<reference evidence="11" key="1">
    <citation type="submission" date="2022-10" db="EMBL/GenBank/DDBJ databases">
        <title>Vagococcus sp. isolated from poultry meat.</title>
        <authorList>
            <person name="Johansson P."/>
            <person name="Bjorkroth J."/>
        </authorList>
    </citation>
    <scope>NUCLEOTIDE SEQUENCE</scope>
    <source>
        <strain evidence="11">PNs007</strain>
    </source>
</reference>
<keyword evidence="4" id="KW-0902">Two-component regulatory system</keyword>
<feature type="domain" description="Response regulatory" evidence="10">
    <location>
        <begin position="2"/>
        <end position="120"/>
    </location>
</feature>
<dbReference type="RefSeq" id="WP_275470873.1">
    <property type="nucleotide sequence ID" value="NZ_JAPDSH010000002.1"/>
</dbReference>
<sequence length="491" mass="57183">MHLLIVDDEKRIRLGLKKIIEKSQPEITAISLASNGEEALEILQKQSDIKLLITDIRMSPIDGLELLTELNAQDRKIRSIILSAYNEFSYAKKALTLGVENYLLKPIDKEELENSLGVMIEKELENTPNSQEINFKEAMGYRWISNKIGDNEFAEKNQWLDIPEGLNYYQVILLEGISRNKLLTLRGRINNKVAYILVGAVTAEISYLVVGYKEKNESEEVFFEIQKFCKVQSIYGSWGGIVSDQQYLFKSFEESLSLFEWKMVRPKATLLFKEEQVLESVSVTDETVEKLCRAFNKGVAEWTEIFSENLKEYQKAYRLTPQQLKDYFELLYLRCGKQLIKREGHGELSILKQEMQKNTLTFKSWKQVEQVIRELAEQLQNELEREIQLDPRLREMKREVEENYKQPKQLADFAKDYLVSTAYIGKLFRAAFSVGYSSYINQVRLKKAYQLIRETNIPIVDISVQVGFTDISYFYRKFKEQYGVAPGKIKD</sequence>
<dbReference type="SUPFAM" id="SSF52172">
    <property type="entry name" value="CheY-like"/>
    <property type="match status" value="1"/>
</dbReference>
<protein>
    <submittedName>
        <fullName evidence="11">Response regulator</fullName>
    </submittedName>
</protein>
<dbReference type="InterPro" id="IPR011006">
    <property type="entry name" value="CheY-like_superfamily"/>
</dbReference>
<evidence type="ECO:0000256" key="8">
    <source>
        <dbReference type="PROSITE-ProRule" id="PRU00169"/>
    </source>
</evidence>
<dbReference type="InterPro" id="IPR051552">
    <property type="entry name" value="HptR"/>
</dbReference>
<keyword evidence="12" id="KW-1185">Reference proteome</keyword>
<keyword evidence="3 8" id="KW-0597">Phosphoprotein</keyword>
<feature type="domain" description="HTH araC/xylS-type" evidence="9">
    <location>
        <begin position="394"/>
        <end position="491"/>
    </location>
</feature>
<dbReference type="InterPro" id="IPR001789">
    <property type="entry name" value="Sig_transdc_resp-reg_receiver"/>
</dbReference>
<evidence type="ECO:0000256" key="1">
    <source>
        <dbReference type="ARBA" id="ARBA00004496"/>
    </source>
</evidence>
<dbReference type="InterPro" id="IPR018060">
    <property type="entry name" value="HTH_AraC"/>
</dbReference>
<dbReference type="Pfam" id="PF00072">
    <property type="entry name" value="Response_reg"/>
    <property type="match status" value="1"/>
</dbReference>
<dbReference type="CDD" id="cd17536">
    <property type="entry name" value="REC_YesN-like"/>
    <property type="match status" value="1"/>
</dbReference>
<proteinExistence type="predicted"/>
<evidence type="ECO:0000256" key="7">
    <source>
        <dbReference type="ARBA" id="ARBA00023163"/>
    </source>
</evidence>
<evidence type="ECO:0000256" key="3">
    <source>
        <dbReference type="ARBA" id="ARBA00022553"/>
    </source>
</evidence>
<evidence type="ECO:0000256" key="4">
    <source>
        <dbReference type="ARBA" id="ARBA00023012"/>
    </source>
</evidence>
<dbReference type="PROSITE" id="PS01124">
    <property type="entry name" value="HTH_ARAC_FAMILY_2"/>
    <property type="match status" value="1"/>
</dbReference>
<feature type="modified residue" description="4-aspartylphosphate" evidence="8">
    <location>
        <position position="55"/>
    </location>
</feature>
<dbReference type="PRINTS" id="PR00032">
    <property type="entry name" value="HTHARAC"/>
</dbReference>
<evidence type="ECO:0000259" key="9">
    <source>
        <dbReference type="PROSITE" id="PS01124"/>
    </source>
</evidence>
<dbReference type="EMBL" id="JAPDSH010000002">
    <property type="protein sequence ID" value="MDF0479217.1"/>
    <property type="molecule type" value="Genomic_DNA"/>
</dbReference>
<evidence type="ECO:0000313" key="11">
    <source>
        <dbReference type="EMBL" id="MDF0479217.1"/>
    </source>
</evidence>
<dbReference type="Pfam" id="PF12833">
    <property type="entry name" value="HTH_18"/>
    <property type="match status" value="1"/>
</dbReference>
<organism evidence="11 12">
    <name type="scientific">Vagococcus proximus</name>
    <dbReference type="NCBI Taxonomy" id="2991417"/>
    <lineage>
        <taxon>Bacteria</taxon>
        <taxon>Bacillati</taxon>
        <taxon>Bacillota</taxon>
        <taxon>Bacilli</taxon>
        <taxon>Lactobacillales</taxon>
        <taxon>Enterococcaceae</taxon>
        <taxon>Vagococcus</taxon>
    </lineage>
</organism>
<dbReference type="SMART" id="SM00342">
    <property type="entry name" value="HTH_ARAC"/>
    <property type="match status" value="1"/>
</dbReference>